<dbReference type="Proteomes" id="UP000824540">
    <property type="component" value="Unassembled WGS sequence"/>
</dbReference>
<accession>A0A8T2ML44</accession>
<sequence length="129" mass="14048">MRNYRPGSPRASSSPLIALRQSVMNRPPRLNVASCQEENGGISVCSYSSIRGTGEEIALGSAQICVAWLADTGLHQLIAAILKANGCILVKFFKKRLLHRHGHFNDQTGPNHNISDPQPLHPDDSPNPD</sequence>
<gene>
    <name evidence="2" type="ORF">JZ751_015901</name>
</gene>
<feature type="region of interest" description="Disordered" evidence="1">
    <location>
        <begin position="104"/>
        <end position="129"/>
    </location>
</feature>
<keyword evidence="3" id="KW-1185">Reference proteome</keyword>
<organism evidence="2 3">
    <name type="scientific">Albula glossodonta</name>
    <name type="common">roundjaw bonefish</name>
    <dbReference type="NCBI Taxonomy" id="121402"/>
    <lineage>
        <taxon>Eukaryota</taxon>
        <taxon>Metazoa</taxon>
        <taxon>Chordata</taxon>
        <taxon>Craniata</taxon>
        <taxon>Vertebrata</taxon>
        <taxon>Euteleostomi</taxon>
        <taxon>Actinopterygii</taxon>
        <taxon>Neopterygii</taxon>
        <taxon>Teleostei</taxon>
        <taxon>Albuliformes</taxon>
        <taxon>Albulidae</taxon>
        <taxon>Albula</taxon>
    </lineage>
</organism>
<protein>
    <submittedName>
        <fullName evidence="2">Uncharacterized protein</fullName>
    </submittedName>
</protein>
<evidence type="ECO:0000313" key="2">
    <source>
        <dbReference type="EMBL" id="KAG9328183.1"/>
    </source>
</evidence>
<dbReference type="AlphaFoldDB" id="A0A8T2ML44"/>
<feature type="compositionally biased region" description="Polar residues" evidence="1">
    <location>
        <begin position="105"/>
        <end position="116"/>
    </location>
</feature>
<dbReference type="EMBL" id="JAFBMS010002589">
    <property type="protein sequence ID" value="KAG9328183.1"/>
    <property type="molecule type" value="Genomic_DNA"/>
</dbReference>
<evidence type="ECO:0000256" key="1">
    <source>
        <dbReference type="SAM" id="MobiDB-lite"/>
    </source>
</evidence>
<proteinExistence type="predicted"/>
<evidence type="ECO:0000313" key="3">
    <source>
        <dbReference type="Proteomes" id="UP000824540"/>
    </source>
</evidence>
<comment type="caution">
    <text evidence="2">The sequence shown here is derived from an EMBL/GenBank/DDBJ whole genome shotgun (WGS) entry which is preliminary data.</text>
</comment>
<name>A0A8T2ML44_9TELE</name>
<reference evidence="2" key="1">
    <citation type="thesis" date="2021" institute="BYU ScholarsArchive" country="Provo, UT, USA">
        <title>Applications of and Algorithms for Genome Assembly and Genomic Analyses with an Emphasis on Marine Teleosts.</title>
        <authorList>
            <person name="Pickett B.D."/>
        </authorList>
    </citation>
    <scope>NUCLEOTIDE SEQUENCE</scope>
    <source>
        <strain evidence="2">HI-2016</strain>
    </source>
</reference>